<gene>
    <name evidence="3" type="ORF">JFL75_15645</name>
</gene>
<keyword evidence="1" id="KW-0808">Transferase</keyword>
<dbReference type="GO" id="GO:0016740">
    <property type="term" value="F:transferase activity"/>
    <property type="evidence" value="ECO:0007669"/>
    <property type="project" value="UniProtKB-KW"/>
</dbReference>
<dbReference type="InterPro" id="IPR011063">
    <property type="entry name" value="TilS/TtcA_N"/>
</dbReference>
<dbReference type="GO" id="GO:0008033">
    <property type="term" value="P:tRNA processing"/>
    <property type="evidence" value="ECO:0007669"/>
    <property type="project" value="InterPro"/>
</dbReference>
<protein>
    <submittedName>
        <fullName evidence="3">tRNA 2-thiocytidine biosynthesis protein TtcA</fullName>
    </submittedName>
</protein>
<dbReference type="Proteomes" id="UP000595917">
    <property type="component" value="Chromosome"/>
</dbReference>
<dbReference type="AlphaFoldDB" id="A0A7T7XL96"/>
<organism evidence="3 4">
    <name type="scientific">Breznakiella homolactica</name>
    <dbReference type="NCBI Taxonomy" id="2798577"/>
    <lineage>
        <taxon>Bacteria</taxon>
        <taxon>Pseudomonadati</taxon>
        <taxon>Spirochaetota</taxon>
        <taxon>Spirochaetia</taxon>
        <taxon>Spirochaetales</taxon>
        <taxon>Breznakiellaceae</taxon>
        <taxon>Breznakiella</taxon>
    </lineage>
</organism>
<dbReference type="InterPro" id="IPR014729">
    <property type="entry name" value="Rossmann-like_a/b/a_fold"/>
</dbReference>
<dbReference type="Pfam" id="PF01171">
    <property type="entry name" value="ATP_bind_3"/>
    <property type="match status" value="1"/>
</dbReference>
<dbReference type="RefSeq" id="WP_215625658.1">
    <property type="nucleotide sequence ID" value="NZ_CP067089.2"/>
</dbReference>
<accession>A0A7T7XL96</accession>
<name>A0A7T7XL96_9SPIR</name>
<dbReference type="PIRSF" id="PIRSF004976">
    <property type="entry name" value="ATPase_YdaO"/>
    <property type="match status" value="1"/>
</dbReference>
<dbReference type="EMBL" id="CP067089">
    <property type="protein sequence ID" value="QQO08352.1"/>
    <property type="molecule type" value="Genomic_DNA"/>
</dbReference>
<dbReference type="SUPFAM" id="SSF52402">
    <property type="entry name" value="Adenine nucleotide alpha hydrolases-like"/>
    <property type="match status" value="1"/>
</dbReference>
<reference evidence="3" key="1">
    <citation type="submission" date="2021-01" db="EMBL/GenBank/DDBJ databases">
        <title>Description of Breznakiella homolactica.</title>
        <authorList>
            <person name="Song Y."/>
            <person name="Brune A."/>
        </authorList>
    </citation>
    <scope>NUCLEOTIDE SEQUENCE</scope>
    <source>
        <strain evidence="3">RmG30</strain>
    </source>
</reference>
<sequence length="233" mass="25797">MNIERSFTKALHDFSMAEAGDRILIGASGGKDSLALSFLFSRYAGRRGRDISLFALKVRNREIEGAPDPGREARLKKLYESWGIPLEFTDAPAPAESRPEKNGCFRCASLRRKAVMDFAVRNSMNKIAFGHHLDDILTTFLMNMAGRGNGSAMKAVRKYDGFGVALIRPLVYVPEESIRRFAAVREWSAAACTCPQGTGGLRSLYRERLETLCGSSLEAKRRMLAVLISEGKV</sequence>
<dbReference type="PANTHER" id="PTHR43686:SF1">
    <property type="entry name" value="AMINOTRAN_5 DOMAIN-CONTAINING PROTEIN"/>
    <property type="match status" value="1"/>
</dbReference>
<evidence type="ECO:0000313" key="4">
    <source>
        <dbReference type="Proteomes" id="UP000595917"/>
    </source>
</evidence>
<feature type="domain" description="tRNA(Ile)-lysidine/2-thiocytidine synthase N-terminal" evidence="2">
    <location>
        <begin position="23"/>
        <end position="183"/>
    </location>
</feature>
<dbReference type="Gene3D" id="3.40.50.620">
    <property type="entry name" value="HUPs"/>
    <property type="match status" value="1"/>
</dbReference>
<dbReference type="InterPro" id="IPR035107">
    <property type="entry name" value="tRNA_thiolation_TtcA_Ctu1"/>
</dbReference>
<evidence type="ECO:0000313" key="3">
    <source>
        <dbReference type="EMBL" id="QQO08352.1"/>
    </source>
</evidence>
<keyword evidence="4" id="KW-1185">Reference proteome</keyword>
<dbReference type="PANTHER" id="PTHR43686">
    <property type="entry name" value="SULFURTRANSFERASE-RELATED"/>
    <property type="match status" value="1"/>
</dbReference>
<dbReference type="KEGG" id="bhc:JFL75_15645"/>
<proteinExistence type="predicted"/>
<evidence type="ECO:0000259" key="2">
    <source>
        <dbReference type="Pfam" id="PF01171"/>
    </source>
</evidence>
<evidence type="ECO:0000256" key="1">
    <source>
        <dbReference type="ARBA" id="ARBA00022679"/>
    </source>
</evidence>